<sequence>MLPEYSVDIDVDIDWPVAEQRVLRYGYFGQEENAPVKLFLCKVSGCLTNGRIYTSVSGEDLVSINARDVAGIQMLQKEDIEVIIMSSMNEPLSRGLLEKVAERVGCGLWFGKQLIGLEVEQLIKEKKLQWDELAFMGSEPEDREILSQVGLNGIPCDSPVADLIAAKYTCQRPAGNGAVREFAEYMLMLKKKSLLDVHQDRIDRANF</sequence>
<dbReference type="SUPFAM" id="SSF56784">
    <property type="entry name" value="HAD-like"/>
    <property type="match status" value="1"/>
</dbReference>
<dbReference type="Proteomes" id="UP000830375">
    <property type="component" value="Unassembled WGS sequence"/>
</dbReference>
<gene>
    <name evidence="2" type="ORF">H4Q32_018702</name>
</gene>
<dbReference type="GO" id="GO:0016779">
    <property type="term" value="F:nucleotidyltransferase activity"/>
    <property type="evidence" value="ECO:0007669"/>
    <property type="project" value="UniProtKB-KW"/>
</dbReference>
<dbReference type="EMBL" id="JACTAM010000025">
    <property type="protein sequence ID" value="KAI2648569.1"/>
    <property type="molecule type" value="Genomic_DNA"/>
</dbReference>
<keyword evidence="1 2" id="KW-0548">Nucleotidyltransferase</keyword>
<dbReference type="InterPro" id="IPR050793">
    <property type="entry name" value="CMP-NeuNAc_synthase"/>
</dbReference>
<evidence type="ECO:0000313" key="3">
    <source>
        <dbReference type="Proteomes" id="UP000830375"/>
    </source>
</evidence>
<dbReference type="Gene3D" id="3.40.50.1000">
    <property type="entry name" value="HAD superfamily/HAD-like"/>
    <property type="match status" value="1"/>
</dbReference>
<reference evidence="2 3" key="1">
    <citation type="submission" date="2022-01" db="EMBL/GenBank/DDBJ databases">
        <title>A high-quality chromosome-level genome assembly of rohu carp, Labeo rohita.</title>
        <authorList>
            <person name="Arick M.A. II"/>
            <person name="Hsu C.-Y."/>
            <person name="Magbanua Z."/>
            <person name="Pechanova O."/>
            <person name="Grover C."/>
            <person name="Miller E."/>
            <person name="Thrash A."/>
            <person name="Ezzel L."/>
            <person name="Alam S."/>
            <person name="Benzie J."/>
            <person name="Hamilton M."/>
            <person name="Karsi A."/>
            <person name="Lawrence M.L."/>
            <person name="Peterson D.G."/>
        </authorList>
    </citation>
    <scope>NUCLEOTIDE SEQUENCE [LARGE SCALE GENOMIC DNA]</scope>
    <source>
        <strain evidence="3">BAU-BD-2019</strain>
        <tissue evidence="2">Blood</tissue>
    </source>
</reference>
<keyword evidence="1 2" id="KW-0808">Transferase</keyword>
<name>A0ABQ8LE36_LABRO</name>
<keyword evidence="3" id="KW-1185">Reference proteome</keyword>
<dbReference type="PANTHER" id="PTHR21485">
    <property type="entry name" value="HAD SUPERFAMILY MEMBERS CMAS AND KDSC"/>
    <property type="match status" value="1"/>
</dbReference>
<protein>
    <submittedName>
        <fullName evidence="2">N-acylneuraminate cytidylyltransferase B</fullName>
    </submittedName>
</protein>
<dbReference type="InterPro" id="IPR023214">
    <property type="entry name" value="HAD_sf"/>
</dbReference>
<accession>A0ABQ8LE36</accession>
<proteinExistence type="predicted"/>
<dbReference type="PANTHER" id="PTHR21485:SF3">
    <property type="entry name" value="N-ACYLNEURAMINATE CYTIDYLYLTRANSFERASE"/>
    <property type="match status" value="1"/>
</dbReference>
<comment type="caution">
    <text evidence="2">The sequence shown here is derived from an EMBL/GenBank/DDBJ whole genome shotgun (WGS) entry which is preliminary data.</text>
</comment>
<evidence type="ECO:0000256" key="1">
    <source>
        <dbReference type="ARBA" id="ARBA00022695"/>
    </source>
</evidence>
<dbReference type="InterPro" id="IPR036412">
    <property type="entry name" value="HAD-like_sf"/>
</dbReference>
<organism evidence="2 3">
    <name type="scientific">Labeo rohita</name>
    <name type="common">Indian major carp</name>
    <name type="synonym">Cyprinus rohita</name>
    <dbReference type="NCBI Taxonomy" id="84645"/>
    <lineage>
        <taxon>Eukaryota</taxon>
        <taxon>Metazoa</taxon>
        <taxon>Chordata</taxon>
        <taxon>Craniata</taxon>
        <taxon>Vertebrata</taxon>
        <taxon>Euteleostomi</taxon>
        <taxon>Actinopterygii</taxon>
        <taxon>Neopterygii</taxon>
        <taxon>Teleostei</taxon>
        <taxon>Ostariophysi</taxon>
        <taxon>Cypriniformes</taxon>
        <taxon>Cyprinidae</taxon>
        <taxon>Labeoninae</taxon>
        <taxon>Labeonini</taxon>
        <taxon>Labeo</taxon>
    </lineage>
</organism>
<evidence type="ECO:0000313" key="2">
    <source>
        <dbReference type="EMBL" id="KAI2648569.1"/>
    </source>
</evidence>